<reference evidence="1 2" key="1">
    <citation type="journal article" date="2019" name="Int. J. Syst. Evol. Microbiol.">
        <title>The Global Catalogue of Microorganisms (GCM) 10K type strain sequencing project: providing services to taxonomists for standard genome sequencing and annotation.</title>
        <authorList>
            <consortium name="The Broad Institute Genomics Platform"/>
            <consortium name="The Broad Institute Genome Sequencing Center for Infectious Disease"/>
            <person name="Wu L."/>
            <person name="Ma J."/>
        </authorList>
    </citation>
    <scope>NUCLEOTIDE SEQUENCE [LARGE SCALE GENOMIC DNA]</scope>
    <source>
        <strain evidence="1 2">JCM 11448</strain>
    </source>
</reference>
<name>A0ABN1WV84_9ACTN</name>
<sequence>MSIPAAPAGPVAARAASGVPTALAPTIFQKLRLLNIRTHPPQCEPLPGPGIHHGARGCPAHAVRHLPER</sequence>
<accession>A0ABN1WV84</accession>
<dbReference type="EMBL" id="BAAAIH010000011">
    <property type="protein sequence ID" value="GAA1266283.1"/>
    <property type="molecule type" value="Genomic_DNA"/>
</dbReference>
<keyword evidence="2" id="KW-1185">Reference proteome</keyword>
<organism evidence="1 2">
    <name type="scientific">Streptomyces javensis</name>
    <dbReference type="NCBI Taxonomy" id="114698"/>
    <lineage>
        <taxon>Bacteria</taxon>
        <taxon>Bacillati</taxon>
        <taxon>Actinomycetota</taxon>
        <taxon>Actinomycetes</taxon>
        <taxon>Kitasatosporales</taxon>
        <taxon>Streptomycetaceae</taxon>
        <taxon>Streptomyces</taxon>
        <taxon>Streptomyces violaceusniger group</taxon>
    </lineage>
</organism>
<comment type="caution">
    <text evidence="1">The sequence shown here is derived from an EMBL/GenBank/DDBJ whole genome shotgun (WGS) entry which is preliminary data.</text>
</comment>
<proteinExistence type="predicted"/>
<protein>
    <submittedName>
        <fullName evidence="1">Uncharacterized protein</fullName>
    </submittedName>
</protein>
<evidence type="ECO:0000313" key="1">
    <source>
        <dbReference type="EMBL" id="GAA1266283.1"/>
    </source>
</evidence>
<evidence type="ECO:0000313" key="2">
    <source>
        <dbReference type="Proteomes" id="UP001500282"/>
    </source>
</evidence>
<dbReference type="Proteomes" id="UP001500282">
    <property type="component" value="Unassembled WGS sequence"/>
</dbReference>
<gene>
    <name evidence="1" type="ORF">GCM10009579_25950</name>
</gene>